<dbReference type="Pfam" id="PF00443">
    <property type="entry name" value="UCH"/>
    <property type="match status" value="1"/>
</dbReference>
<comment type="caution">
    <text evidence="5">The sequence shown here is derived from an EMBL/GenBank/DDBJ whole genome shotgun (WGS) entry which is preliminary data.</text>
</comment>
<comment type="function">
    <text evidence="2">Recognizes and hydrolyzes the peptide bond at the C-terminal Gly of ubiquitin. Involved in the processing of poly-ubiquitin precursors as well as that of ubiquitinated proteins.</text>
</comment>
<dbReference type="Pfam" id="PF25242">
    <property type="entry name" value="Ubiquitin_UBP8"/>
    <property type="match status" value="1"/>
</dbReference>
<dbReference type="InterPro" id="IPR018200">
    <property type="entry name" value="USP_CS"/>
</dbReference>
<evidence type="ECO:0000256" key="3">
    <source>
        <dbReference type="SAM" id="MobiDB-lite"/>
    </source>
</evidence>
<evidence type="ECO:0000313" key="6">
    <source>
        <dbReference type="Proteomes" id="UP001174677"/>
    </source>
</evidence>
<sequence>MNRLAQQLRLSLITESTRFLSLKLSYFSLSTFRLCKSLARSFFLKTLALVPSLMDDDLFSTADDNFLDLEFSSASTSNHSYRYFLDDDDNGVDKLYLVPCSWWRETQIGANETGVLYDVSVSNDDDDMEIVLDLREIEDSRKSSNAAEGFSGQECALVSGTMWLQALKWHNDSKKAVKDVHHPFLSEDDLEDVFPLQIRLSVSWETNSLVVKISLKDNMIAFYRKACDIFVSKAEQVHIWDFSGQTTQFVNERINLPNGSMGQFAEEILLELQVHGFSDSKNSRDESADEMIEHDRKDSSFSSGSVKMNGTSDYMNSFSMPKNSPVSGYGYRRVRFLGLTGLQNLGNTCFMNSAIQCLAHTPKLVDYFLRDYRKEINRENPLGMNGELALAFGDLLRKLWAPGASPVAPRMFKLKLAKFAPQFSGYNQHDSQEFLSFLLDGLHEDLNHVKCKPYIEVKDADNRSDKEVADEYWQNHLARNDSIIVDLYQGQYRSTLVCPICKQKSVTFDPFMYLSLPLPSTTMRTMTLTMLSSDGITLHSPITVSVPNCGRLKDLIDALSTACSLRNDKTLLVVEIYKNKIFRFLEEPSDSLALIRDDDNLVAYQLPKVNEASPLVVFMHELMDRPSVLERAAPNWKLFGIPLVARLSDLSNGFDLRRKYLKLLNPFLMPADDVLNDGDESGITANEDSAMEDVPSPNVSDSNADSDGETNSDPPFSTDFQFCIKDDHGGLTEIKMNKPLPVPNNNRLEVHVLWSEKMVERYDTYVLSSLPEVFKSQFCARRPQESVSLYKCLEAFLKEEPLGPEDMWYCPSCKRPRQASKKLDLWRLPEILVVHLKRFSYSRIIKNKLETYVDFPVEDFDLSTYMAHKDGQFSNRYELYAISNHYGGMGGGHYTAFVDHGHCRWYEFDDENVSSVSEDRIKTSAAYVLFYKRVT</sequence>
<dbReference type="InterPro" id="IPR057372">
    <property type="entry name" value="Ubiquitin_UBP8/5"/>
</dbReference>
<name>A0ABQ9MWB2_HEVBR</name>
<protein>
    <recommendedName>
        <fullName evidence="2">Ubiquitin carboxyl-terminal hydrolase</fullName>
        <ecNumber evidence="2">3.4.19.12</ecNumber>
    </recommendedName>
</protein>
<dbReference type="SUPFAM" id="SSF54001">
    <property type="entry name" value="Cysteine proteinases"/>
    <property type="match status" value="1"/>
</dbReference>
<comment type="catalytic activity">
    <reaction evidence="2">
        <text>Thiol-dependent hydrolysis of ester, thioester, amide, peptide and isopeptide bonds formed by the C-terminal Gly of ubiquitin (a 76-residue protein attached to proteins as an intracellular targeting signal).</text>
        <dbReference type="EC" id="3.4.19.12"/>
    </reaction>
</comment>
<feature type="domain" description="USP" evidence="4">
    <location>
        <begin position="340"/>
        <end position="934"/>
    </location>
</feature>
<dbReference type="InterPro" id="IPR028889">
    <property type="entry name" value="USP"/>
</dbReference>
<dbReference type="InterPro" id="IPR050185">
    <property type="entry name" value="Ub_carboxyl-term_hydrolase"/>
</dbReference>
<dbReference type="Proteomes" id="UP001174677">
    <property type="component" value="Chromosome 3"/>
</dbReference>
<dbReference type="InterPro" id="IPR038765">
    <property type="entry name" value="Papain-like_cys_pep_sf"/>
</dbReference>
<organism evidence="5 6">
    <name type="scientific">Hevea brasiliensis</name>
    <name type="common">Para rubber tree</name>
    <name type="synonym">Siphonia brasiliensis</name>
    <dbReference type="NCBI Taxonomy" id="3981"/>
    <lineage>
        <taxon>Eukaryota</taxon>
        <taxon>Viridiplantae</taxon>
        <taxon>Streptophyta</taxon>
        <taxon>Embryophyta</taxon>
        <taxon>Tracheophyta</taxon>
        <taxon>Spermatophyta</taxon>
        <taxon>Magnoliopsida</taxon>
        <taxon>eudicotyledons</taxon>
        <taxon>Gunneridae</taxon>
        <taxon>Pentapetalae</taxon>
        <taxon>rosids</taxon>
        <taxon>fabids</taxon>
        <taxon>Malpighiales</taxon>
        <taxon>Euphorbiaceae</taxon>
        <taxon>Crotonoideae</taxon>
        <taxon>Micrandreae</taxon>
        <taxon>Hevea</taxon>
    </lineage>
</organism>
<keyword evidence="6" id="KW-1185">Reference proteome</keyword>
<evidence type="ECO:0000259" key="4">
    <source>
        <dbReference type="PROSITE" id="PS50235"/>
    </source>
</evidence>
<accession>A0ABQ9MWB2</accession>
<evidence type="ECO:0000256" key="1">
    <source>
        <dbReference type="ARBA" id="ARBA00009085"/>
    </source>
</evidence>
<reference evidence="5" key="1">
    <citation type="journal article" date="2023" name="Plant Biotechnol. J.">
        <title>Chromosome-level wild Hevea brasiliensis genome provides new tools for genomic-assisted breeding and valuable loci to elevate rubber yield.</title>
        <authorList>
            <person name="Cheng H."/>
            <person name="Song X."/>
            <person name="Hu Y."/>
            <person name="Wu T."/>
            <person name="Yang Q."/>
            <person name="An Z."/>
            <person name="Feng S."/>
            <person name="Deng Z."/>
            <person name="Wu W."/>
            <person name="Zeng X."/>
            <person name="Tu M."/>
            <person name="Wang X."/>
            <person name="Huang H."/>
        </authorList>
    </citation>
    <scope>NUCLEOTIDE SEQUENCE</scope>
    <source>
        <strain evidence="5">MT/VB/25A 57/8</strain>
    </source>
</reference>
<feature type="region of interest" description="Disordered" evidence="3">
    <location>
        <begin position="678"/>
        <end position="717"/>
    </location>
</feature>
<keyword evidence="2" id="KW-0378">Hydrolase</keyword>
<feature type="region of interest" description="Disordered" evidence="3">
    <location>
        <begin position="279"/>
        <end position="303"/>
    </location>
</feature>
<keyword evidence="2" id="KW-0833">Ubl conjugation pathway</keyword>
<feature type="compositionally biased region" description="Basic and acidic residues" evidence="3">
    <location>
        <begin position="281"/>
        <end position="299"/>
    </location>
</feature>
<dbReference type="PANTHER" id="PTHR21646">
    <property type="entry name" value="UBIQUITIN CARBOXYL-TERMINAL HYDROLASE"/>
    <property type="match status" value="1"/>
</dbReference>
<dbReference type="InterPro" id="IPR001394">
    <property type="entry name" value="Peptidase_C19_UCH"/>
</dbReference>
<dbReference type="CDD" id="cd02674">
    <property type="entry name" value="Peptidase_C19R"/>
    <property type="match status" value="1"/>
</dbReference>
<evidence type="ECO:0000313" key="5">
    <source>
        <dbReference type="EMBL" id="KAJ9184594.1"/>
    </source>
</evidence>
<dbReference type="EC" id="3.4.19.12" evidence="2"/>
<dbReference type="PROSITE" id="PS50235">
    <property type="entry name" value="USP_3"/>
    <property type="match status" value="1"/>
</dbReference>
<dbReference type="Gene3D" id="3.90.70.10">
    <property type="entry name" value="Cysteine proteinases"/>
    <property type="match status" value="2"/>
</dbReference>
<keyword evidence="2" id="KW-0788">Thiol protease</keyword>
<gene>
    <name evidence="5" type="ORF">P3X46_004306</name>
</gene>
<dbReference type="EMBL" id="JARPOI010000003">
    <property type="protein sequence ID" value="KAJ9184594.1"/>
    <property type="molecule type" value="Genomic_DNA"/>
</dbReference>
<proteinExistence type="inferred from homology"/>
<dbReference type="PROSITE" id="PS00972">
    <property type="entry name" value="USP_1"/>
    <property type="match status" value="1"/>
</dbReference>
<evidence type="ECO:0000256" key="2">
    <source>
        <dbReference type="RuleBase" id="RU366025"/>
    </source>
</evidence>
<keyword evidence="2" id="KW-0645">Protease</keyword>
<dbReference type="PROSITE" id="PS00973">
    <property type="entry name" value="USP_2"/>
    <property type="match status" value="1"/>
</dbReference>
<comment type="similarity">
    <text evidence="1 2">Belongs to the peptidase C19 family.</text>
</comment>
<dbReference type="PANTHER" id="PTHR21646:SF75">
    <property type="entry name" value="UBIQUITIN CARBOXYL-TERMINAL HYDROLASE"/>
    <property type="match status" value="1"/>
</dbReference>